<keyword evidence="12" id="KW-1185">Reference proteome</keyword>
<keyword evidence="3" id="KW-0813">Transport</keyword>
<dbReference type="EMBL" id="JAFKCU010000005">
    <property type="protein sequence ID" value="MBN7817403.1"/>
    <property type="molecule type" value="Genomic_DNA"/>
</dbReference>
<keyword evidence="6" id="KW-0812">Transmembrane</keyword>
<dbReference type="Proteomes" id="UP000664480">
    <property type="component" value="Unassembled WGS sequence"/>
</dbReference>
<evidence type="ECO:0000256" key="9">
    <source>
        <dbReference type="ARBA" id="ARBA00023136"/>
    </source>
</evidence>
<dbReference type="InterPro" id="IPR037682">
    <property type="entry name" value="TonB_C"/>
</dbReference>
<reference evidence="11 12" key="1">
    <citation type="submission" date="2021-03" db="EMBL/GenBank/DDBJ databases">
        <title>novel species isolated from a fishpond in China.</title>
        <authorList>
            <person name="Lu H."/>
            <person name="Cai Z."/>
        </authorList>
    </citation>
    <scope>NUCLEOTIDE SEQUENCE [LARGE SCALE GENOMIC DNA]</scope>
    <source>
        <strain evidence="11 12">YJ13C</strain>
    </source>
</reference>
<dbReference type="NCBIfam" id="TIGR01352">
    <property type="entry name" value="tonB_Cterm"/>
    <property type="match status" value="1"/>
</dbReference>
<comment type="similarity">
    <text evidence="2">Belongs to the TonB family.</text>
</comment>
<keyword evidence="7" id="KW-0653">Protein transport</keyword>
<dbReference type="Gene3D" id="3.30.1150.10">
    <property type="match status" value="1"/>
</dbReference>
<comment type="subcellular location">
    <subcellularLocation>
        <location evidence="1">Cell inner membrane</location>
        <topology evidence="1">Single-pass membrane protein</topology>
        <orientation evidence="1">Periplasmic side</orientation>
    </subcellularLocation>
</comment>
<evidence type="ECO:0000256" key="5">
    <source>
        <dbReference type="ARBA" id="ARBA00022519"/>
    </source>
</evidence>
<evidence type="ECO:0000256" key="1">
    <source>
        <dbReference type="ARBA" id="ARBA00004383"/>
    </source>
</evidence>
<dbReference type="SUPFAM" id="SSF74653">
    <property type="entry name" value="TolA/TonB C-terminal domain"/>
    <property type="match status" value="1"/>
</dbReference>
<organism evidence="11 12">
    <name type="scientific">Algoriphagus pacificus</name>
    <dbReference type="NCBI Taxonomy" id="2811234"/>
    <lineage>
        <taxon>Bacteria</taxon>
        <taxon>Pseudomonadati</taxon>
        <taxon>Bacteroidota</taxon>
        <taxon>Cytophagia</taxon>
        <taxon>Cytophagales</taxon>
        <taxon>Cyclobacteriaceae</taxon>
        <taxon>Algoriphagus</taxon>
    </lineage>
</organism>
<protein>
    <submittedName>
        <fullName evidence="11">Energy transducer TonB</fullName>
    </submittedName>
</protein>
<feature type="domain" description="TonB C-terminal" evidence="10">
    <location>
        <begin position="159"/>
        <end position="253"/>
    </location>
</feature>
<name>A0ABS3CJW7_9BACT</name>
<evidence type="ECO:0000256" key="7">
    <source>
        <dbReference type="ARBA" id="ARBA00022927"/>
    </source>
</evidence>
<evidence type="ECO:0000256" key="4">
    <source>
        <dbReference type="ARBA" id="ARBA00022475"/>
    </source>
</evidence>
<dbReference type="InterPro" id="IPR051045">
    <property type="entry name" value="TonB-dependent_transducer"/>
</dbReference>
<dbReference type="PROSITE" id="PS52015">
    <property type="entry name" value="TONB_CTD"/>
    <property type="match status" value="1"/>
</dbReference>
<evidence type="ECO:0000313" key="12">
    <source>
        <dbReference type="Proteomes" id="UP000664480"/>
    </source>
</evidence>
<evidence type="ECO:0000256" key="2">
    <source>
        <dbReference type="ARBA" id="ARBA00006555"/>
    </source>
</evidence>
<sequence>MHLKRQIPLLLFFILGLFSNNLFGQQKEIAYLNKYFYPIEESDSASYFYKSITSEDKNGNAIERVFTTSDQLVRITRSSYNAEGRFNQEEIENYNLSGELISQKTKNADNGLFLAKYYENGKYIGEALYTVDRTFEITKPGSSDVVTTEFNEFEPHPFTDKLLWQKHLMKNLRYPPEARSKRAEGTVIVAMHVTEQGKLEKIEIVNPVGLEKSLIKEVIRVSESYKGQFLPARDLKGNPIKAWLTIPVRFKLS</sequence>
<dbReference type="PANTHER" id="PTHR33446:SF2">
    <property type="entry name" value="PROTEIN TONB"/>
    <property type="match status" value="1"/>
</dbReference>
<dbReference type="Pfam" id="PF03544">
    <property type="entry name" value="TonB_C"/>
    <property type="match status" value="1"/>
</dbReference>
<evidence type="ECO:0000256" key="3">
    <source>
        <dbReference type="ARBA" id="ARBA00022448"/>
    </source>
</evidence>
<gene>
    <name evidence="11" type="ORF">J0A69_18325</name>
</gene>
<proteinExistence type="inferred from homology"/>
<dbReference type="InterPro" id="IPR006260">
    <property type="entry name" value="TonB/TolA_C"/>
</dbReference>
<evidence type="ECO:0000256" key="6">
    <source>
        <dbReference type="ARBA" id="ARBA00022692"/>
    </source>
</evidence>
<evidence type="ECO:0000256" key="8">
    <source>
        <dbReference type="ARBA" id="ARBA00022989"/>
    </source>
</evidence>
<evidence type="ECO:0000313" key="11">
    <source>
        <dbReference type="EMBL" id="MBN7817403.1"/>
    </source>
</evidence>
<evidence type="ECO:0000259" key="10">
    <source>
        <dbReference type="PROSITE" id="PS52015"/>
    </source>
</evidence>
<accession>A0ABS3CJW7</accession>
<dbReference type="PANTHER" id="PTHR33446">
    <property type="entry name" value="PROTEIN TONB-RELATED"/>
    <property type="match status" value="1"/>
</dbReference>
<keyword evidence="4" id="KW-1003">Cell membrane</keyword>
<comment type="caution">
    <text evidence="11">The sequence shown here is derived from an EMBL/GenBank/DDBJ whole genome shotgun (WGS) entry which is preliminary data.</text>
</comment>
<keyword evidence="9" id="KW-0472">Membrane</keyword>
<keyword evidence="8" id="KW-1133">Transmembrane helix</keyword>
<dbReference type="RefSeq" id="WP_206588076.1">
    <property type="nucleotide sequence ID" value="NZ_JAFKCU010000005.1"/>
</dbReference>
<keyword evidence="5" id="KW-0997">Cell inner membrane</keyword>